<dbReference type="EMBL" id="WIGN01000064">
    <property type="protein sequence ID" value="KAF6812317.1"/>
    <property type="molecule type" value="Genomic_DNA"/>
</dbReference>
<dbReference type="PANTHER" id="PTHR13789:SF309">
    <property type="entry name" value="PUTATIVE (AFU_ORTHOLOGUE AFUA_6G14510)-RELATED"/>
    <property type="match status" value="1"/>
</dbReference>
<keyword evidence="8" id="KW-1185">Reference proteome</keyword>
<evidence type="ECO:0000313" key="8">
    <source>
        <dbReference type="Proteomes" id="UP000652219"/>
    </source>
</evidence>
<dbReference type="PANTHER" id="PTHR13789">
    <property type="entry name" value="MONOOXYGENASE"/>
    <property type="match status" value="1"/>
</dbReference>
<keyword evidence="2" id="KW-0285">Flavoprotein</keyword>
<dbReference type="Proteomes" id="UP000652219">
    <property type="component" value="Unassembled WGS sequence"/>
</dbReference>
<comment type="caution">
    <text evidence="7">The sequence shown here is derived from an EMBL/GenBank/DDBJ whole genome shotgun (WGS) entry which is preliminary data.</text>
</comment>
<feature type="domain" description="FAD-binding" evidence="6">
    <location>
        <begin position="2"/>
        <end position="323"/>
    </location>
</feature>
<evidence type="ECO:0000259" key="6">
    <source>
        <dbReference type="Pfam" id="PF01494"/>
    </source>
</evidence>
<accession>A0A8H6JG46</accession>
<gene>
    <name evidence="7" type="ORF">CSOJ01_05187</name>
</gene>
<evidence type="ECO:0000313" key="7">
    <source>
        <dbReference type="EMBL" id="KAF6812317.1"/>
    </source>
</evidence>
<evidence type="ECO:0000256" key="3">
    <source>
        <dbReference type="ARBA" id="ARBA00022827"/>
    </source>
</evidence>
<organism evidence="7 8">
    <name type="scientific">Colletotrichum sojae</name>
    <dbReference type="NCBI Taxonomy" id="2175907"/>
    <lineage>
        <taxon>Eukaryota</taxon>
        <taxon>Fungi</taxon>
        <taxon>Dikarya</taxon>
        <taxon>Ascomycota</taxon>
        <taxon>Pezizomycotina</taxon>
        <taxon>Sordariomycetes</taxon>
        <taxon>Hypocreomycetidae</taxon>
        <taxon>Glomerellales</taxon>
        <taxon>Glomerellaceae</taxon>
        <taxon>Colletotrichum</taxon>
        <taxon>Colletotrichum orchidearum species complex</taxon>
    </lineage>
</organism>
<dbReference type="Pfam" id="PF01494">
    <property type="entry name" value="FAD_binding_3"/>
    <property type="match status" value="1"/>
</dbReference>
<proteinExistence type="inferred from homology"/>
<protein>
    <submittedName>
        <fullName evidence="7">Salicylate hydroxylase</fullName>
    </submittedName>
</protein>
<keyword evidence="5" id="KW-0503">Monooxygenase</keyword>
<keyword evidence="4" id="KW-0560">Oxidoreductase</keyword>
<evidence type="ECO:0000256" key="5">
    <source>
        <dbReference type="ARBA" id="ARBA00023033"/>
    </source>
</evidence>
<dbReference type="Gene3D" id="3.50.50.60">
    <property type="entry name" value="FAD/NAD(P)-binding domain"/>
    <property type="match status" value="1"/>
</dbReference>
<name>A0A8H6JG46_9PEZI</name>
<dbReference type="PRINTS" id="PR00420">
    <property type="entry name" value="RNGMNOXGNASE"/>
</dbReference>
<dbReference type="AlphaFoldDB" id="A0A8H6JG46"/>
<dbReference type="InterPro" id="IPR002938">
    <property type="entry name" value="FAD-bd"/>
</dbReference>
<keyword evidence="3" id="KW-0274">FAD</keyword>
<dbReference type="GO" id="GO:0004497">
    <property type="term" value="F:monooxygenase activity"/>
    <property type="evidence" value="ECO:0007669"/>
    <property type="project" value="UniProtKB-KW"/>
</dbReference>
<evidence type="ECO:0000256" key="4">
    <source>
        <dbReference type="ARBA" id="ARBA00023002"/>
    </source>
</evidence>
<evidence type="ECO:0000256" key="1">
    <source>
        <dbReference type="ARBA" id="ARBA00007992"/>
    </source>
</evidence>
<sequence>MEIIIIGAGLGGLCAALGLARKGHQVRVLEQRASLAPVGGALNVRPGASKILHEWGLGADLERVSVNTPANVLRDLATGEVATRSIATGISDFPDWGTTRAALIGMFYQTALEAGATVHLNAAVADVGEDDGRAFVIVGGTRFTADLVIAADGIRSATRGRILGDTAQSFEPIVTDTTLYGVQLSKEDMAPHPELEPLIDQSFLNVFMGNDGVLHVTSRFNSTLSSYAALFGVRGKTDQQGLWDETGDIDFVRGKFKDVCPEIRKVLQLAGSCDRWRLAELPDLPRWTSAGGRIILLGDSAHGMQPSAAQGFSLTVEDIGVLVYLISTDPNPATAVPMITQNWQNIRKARCERIKAWARHNTSLFTTSSRITRPSKAQIQTQVRSLKDVSPDMNAKFGTAAFLKWAEGTDAIEEVSCRQSRGGEETLTTFR</sequence>
<comment type="similarity">
    <text evidence="1">Belongs to the paxM FAD-dependent monooxygenase family.</text>
</comment>
<dbReference type="InterPro" id="IPR036188">
    <property type="entry name" value="FAD/NAD-bd_sf"/>
</dbReference>
<dbReference type="SUPFAM" id="SSF51905">
    <property type="entry name" value="FAD/NAD(P)-binding domain"/>
    <property type="match status" value="1"/>
</dbReference>
<dbReference type="InterPro" id="IPR050493">
    <property type="entry name" value="FAD-dep_Monooxygenase_BioMet"/>
</dbReference>
<reference evidence="7 8" key="1">
    <citation type="journal article" date="2020" name="Phytopathology">
        <title>Genome Sequence Resources of Colletotrichum truncatum, C. plurivorum, C. musicola, and C. sojae: Four Species Pathogenic to Soybean (Glycine max).</title>
        <authorList>
            <person name="Rogerio F."/>
            <person name="Boufleur T.R."/>
            <person name="Ciampi-Guillardi M."/>
            <person name="Sukno S.A."/>
            <person name="Thon M.R."/>
            <person name="Massola Junior N.S."/>
            <person name="Baroncelli R."/>
        </authorList>
    </citation>
    <scope>NUCLEOTIDE SEQUENCE [LARGE SCALE GENOMIC DNA]</scope>
    <source>
        <strain evidence="7 8">LFN0009</strain>
    </source>
</reference>
<evidence type="ECO:0000256" key="2">
    <source>
        <dbReference type="ARBA" id="ARBA00022630"/>
    </source>
</evidence>
<dbReference type="GO" id="GO:0071949">
    <property type="term" value="F:FAD binding"/>
    <property type="evidence" value="ECO:0007669"/>
    <property type="project" value="InterPro"/>
</dbReference>